<feature type="transmembrane region" description="Helical" evidence="1">
    <location>
        <begin position="146"/>
        <end position="164"/>
    </location>
</feature>
<dbReference type="RefSeq" id="WP_338390332.1">
    <property type="nucleotide sequence ID" value="NZ_AP025306.1"/>
</dbReference>
<protein>
    <submittedName>
        <fullName evidence="2">Uncharacterized protein</fullName>
    </submittedName>
</protein>
<keyword evidence="1" id="KW-0472">Membrane</keyword>
<feature type="transmembrane region" description="Helical" evidence="1">
    <location>
        <begin position="109"/>
        <end position="134"/>
    </location>
</feature>
<evidence type="ECO:0000313" key="2">
    <source>
        <dbReference type="EMBL" id="MDR6240844.1"/>
    </source>
</evidence>
<accession>A0AAE3XSN3</accession>
<organism evidence="2 3">
    <name type="scientific">Aureibacter tunicatorum</name>
    <dbReference type="NCBI Taxonomy" id="866807"/>
    <lineage>
        <taxon>Bacteria</taxon>
        <taxon>Pseudomonadati</taxon>
        <taxon>Bacteroidota</taxon>
        <taxon>Cytophagia</taxon>
        <taxon>Cytophagales</taxon>
        <taxon>Persicobacteraceae</taxon>
        <taxon>Aureibacter</taxon>
    </lineage>
</organism>
<feature type="transmembrane region" description="Helical" evidence="1">
    <location>
        <begin position="7"/>
        <end position="28"/>
    </location>
</feature>
<feature type="transmembrane region" description="Helical" evidence="1">
    <location>
        <begin position="34"/>
        <end position="54"/>
    </location>
</feature>
<evidence type="ECO:0000313" key="3">
    <source>
        <dbReference type="Proteomes" id="UP001185092"/>
    </source>
</evidence>
<dbReference type="Proteomes" id="UP001185092">
    <property type="component" value="Unassembled WGS sequence"/>
</dbReference>
<keyword evidence="3" id="KW-1185">Reference proteome</keyword>
<sequence length="171" mass="19435">MKENRKFGCKVVVCSVMLLISMPLFLYANAGTPMILFSLFHLFFLNLIIGLIESHILERNGIENKAGLIILANYFSMFAGMYFIAPYFAQKAGDYDFWGMMSSSYQMSGFFRGIIASIIITLFLEYPFAYYALVNKKDSEKLLNPFLIANLSTNIVMFVVYYGFASMQASI</sequence>
<keyword evidence="1" id="KW-1133">Transmembrane helix</keyword>
<dbReference type="EMBL" id="JAVDQD010000005">
    <property type="protein sequence ID" value="MDR6240844.1"/>
    <property type="molecule type" value="Genomic_DNA"/>
</dbReference>
<reference evidence="2" key="1">
    <citation type="submission" date="2023-07" db="EMBL/GenBank/DDBJ databases">
        <title>Genomic Encyclopedia of Type Strains, Phase IV (KMG-IV): sequencing the most valuable type-strain genomes for metagenomic binning, comparative biology and taxonomic classification.</title>
        <authorList>
            <person name="Goeker M."/>
        </authorList>
    </citation>
    <scope>NUCLEOTIDE SEQUENCE</scope>
    <source>
        <strain evidence="2">DSM 26174</strain>
    </source>
</reference>
<comment type="caution">
    <text evidence="2">The sequence shown here is derived from an EMBL/GenBank/DDBJ whole genome shotgun (WGS) entry which is preliminary data.</text>
</comment>
<evidence type="ECO:0000256" key="1">
    <source>
        <dbReference type="SAM" id="Phobius"/>
    </source>
</evidence>
<feature type="transmembrane region" description="Helical" evidence="1">
    <location>
        <begin position="66"/>
        <end position="89"/>
    </location>
</feature>
<name>A0AAE3XSN3_9BACT</name>
<keyword evidence="1" id="KW-0812">Transmembrane</keyword>
<proteinExistence type="predicted"/>
<gene>
    <name evidence="2" type="ORF">HNQ88_003920</name>
</gene>
<dbReference type="AlphaFoldDB" id="A0AAE3XSN3"/>